<keyword evidence="2" id="KW-1185">Reference proteome</keyword>
<accession>A0AAV4UVU5</accession>
<proteinExistence type="predicted"/>
<dbReference type="AlphaFoldDB" id="A0AAV4UVU5"/>
<gene>
    <name evidence="1" type="ORF">CDAR_3061</name>
</gene>
<evidence type="ECO:0000313" key="2">
    <source>
        <dbReference type="Proteomes" id="UP001054837"/>
    </source>
</evidence>
<sequence>MVFNNVSCDNTRFFSHRFVWLCVLHVDDHRYGMQSDSLGAVFGDGFGAEWLQLRLLRRGPCGHGAEIRRLEFIYFFKFKNAFRIAMRAEERLSKRATRN</sequence>
<dbReference type="Proteomes" id="UP001054837">
    <property type="component" value="Unassembled WGS sequence"/>
</dbReference>
<comment type="caution">
    <text evidence="1">The sequence shown here is derived from an EMBL/GenBank/DDBJ whole genome shotgun (WGS) entry which is preliminary data.</text>
</comment>
<protein>
    <submittedName>
        <fullName evidence="1">Uncharacterized protein</fullName>
    </submittedName>
</protein>
<organism evidence="1 2">
    <name type="scientific">Caerostris darwini</name>
    <dbReference type="NCBI Taxonomy" id="1538125"/>
    <lineage>
        <taxon>Eukaryota</taxon>
        <taxon>Metazoa</taxon>
        <taxon>Ecdysozoa</taxon>
        <taxon>Arthropoda</taxon>
        <taxon>Chelicerata</taxon>
        <taxon>Arachnida</taxon>
        <taxon>Araneae</taxon>
        <taxon>Araneomorphae</taxon>
        <taxon>Entelegynae</taxon>
        <taxon>Araneoidea</taxon>
        <taxon>Araneidae</taxon>
        <taxon>Caerostris</taxon>
    </lineage>
</organism>
<name>A0AAV4UVU5_9ARAC</name>
<reference evidence="1 2" key="1">
    <citation type="submission" date="2021-06" db="EMBL/GenBank/DDBJ databases">
        <title>Caerostris darwini draft genome.</title>
        <authorList>
            <person name="Kono N."/>
            <person name="Arakawa K."/>
        </authorList>
    </citation>
    <scope>NUCLEOTIDE SEQUENCE [LARGE SCALE GENOMIC DNA]</scope>
</reference>
<evidence type="ECO:0000313" key="1">
    <source>
        <dbReference type="EMBL" id="GIY61534.1"/>
    </source>
</evidence>
<dbReference type="EMBL" id="BPLQ01011947">
    <property type="protein sequence ID" value="GIY61534.1"/>
    <property type="molecule type" value="Genomic_DNA"/>
</dbReference>